<keyword evidence="2" id="KW-1133">Transmembrane helix</keyword>
<dbReference type="RefSeq" id="WP_377727018.1">
    <property type="nucleotide sequence ID" value="NZ_JBHSEW010000011.1"/>
</dbReference>
<name>A0ABV9H0S2_9BURK</name>
<dbReference type="Pfam" id="PF25885">
    <property type="entry name" value="HH_EMRA"/>
    <property type="match status" value="1"/>
</dbReference>
<evidence type="ECO:0000313" key="4">
    <source>
        <dbReference type="EMBL" id="MFC4623100.1"/>
    </source>
</evidence>
<comment type="subcellular location">
    <subcellularLocation>
        <location evidence="1">Cell envelope</location>
    </subcellularLocation>
</comment>
<dbReference type="Gene3D" id="2.40.30.170">
    <property type="match status" value="1"/>
</dbReference>
<evidence type="ECO:0000259" key="3">
    <source>
        <dbReference type="Pfam" id="PF25885"/>
    </source>
</evidence>
<dbReference type="Proteomes" id="UP001595967">
    <property type="component" value="Unassembled WGS sequence"/>
</dbReference>
<dbReference type="SUPFAM" id="SSF111369">
    <property type="entry name" value="HlyD-like secretion proteins"/>
    <property type="match status" value="2"/>
</dbReference>
<dbReference type="InterPro" id="IPR058633">
    <property type="entry name" value="EmrA/FarA_HH"/>
</dbReference>
<dbReference type="PANTHER" id="PTHR30386">
    <property type="entry name" value="MEMBRANE FUSION SUBUNIT OF EMRAB-TOLC MULTIDRUG EFFLUX PUMP"/>
    <property type="match status" value="1"/>
</dbReference>
<sequence length="435" mass="45827">MTDSSEKKSPAQGGTAVARPAVRRKGLVVIASVVALGALAWGGWEWLVNRNYETTDNAYVAGHVVQVTPQVGGTVVAIGADDTDPVQAGQWLVQLDPADALVDLAKAEADLAQTARQVRSLYAGNAPLEAQVVQRQAELLRQQTDAARAQEDVQRRRALAQAGAVGQEEFDHARAQARTADKAVAAAQAAVRAAQAQLTAAQAQTRGSAASEHPSVLAAAARVREAYLALQRTRLLAPVSGQVAKRGVQLGQRVAAGAPLLTVVDLQQLWVDANFKESQLAALRVGQPVELVADVYGKQVRYHGAVQGLGAGTGAAFALLPAQNATGNWIKVVQRVPVRIGLDARELAAHPLRVGLSMVARVDIRDADVARDSAIDKDAVSADEQTNSKTNNAEIIEISAEKAMNYDLSLPQAEQRIARIIAGENVAALTAWPGA</sequence>
<dbReference type="Gene3D" id="2.40.50.100">
    <property type="match status" value="1"/>
</dbReference>
<dbReference type="Gene3D" id="1.10.287.470">
    <property type="entry name" value="Helix hairpin bin"/>
    <property type="match status" value="2"/>
</dbReference>
<reference evidence="5" key="1">
    <citation type="journal article" date="2019" name="Int. J. Syst. Evol. Microbiol.">
        <title>The Global Catalogue of Microorganisms (GCM) 10K type strain sequencing project: providing services to taxonomists for standard genome sequencing and annotation.</title>
        <authorList>
            <consortium name="The Broad Institute Genomics Platform"/>
            <consortium name="The Broad Institute Genome Sequencing Center for Infectious Disease"/>
            <person name="Wu L."/>
            <person name="Ma J."/>
        </authorList>
    </citation>
    <scope>NUCLEOTIDE SEQUENCE [LARGE SCALE GENOMIC DNA]</scope>
    <source>
        <strain evidence="5">JCM 11650</strain>
    </source>
</reference>
<proteinExistence type="predicted"/>
<gene>
    <name evidence="4" type="ORF">ACFO3A_12855</name>
</gene>
<dbReference type="EMBL" id="JBHSEW010000011">
    <property type="protein sequence ID" value="MFC4623100.1"/>
    <property type="molecule type" value="Genomic_DNA"/>
</dbReference>
<dbReference type="InterPro" id="IPR050739">
    <property type="entry name" value="MFP"/>
</dbReference>
<keyword evidence="2" id="KW-0472">Membrane</keyword>
<keyword evidence="2" id="KW-0812">Transmembrane</keyword>
<dbReference type="PANTHER" id="PTHR30386:SF19">
    <property type="entry name" value="MULTIDRUG EXPORT PROTEIN EMRA-RELATED"/>
    <property type="match status" value="1"/>
</dbReference>
<accession>A0ABV9H0S2</accession>
<protein>
    <submittedName>
        <fullName evidence="4">HlyD family efflux transporter periplasmic adaptor subunit</fullName>
    </submittedName>
</protein>
<keyword evidence="5" id="KW-1185">Reference proteome</keyword>
<feature type="domain" description="Multidrug export protein EmrA/FarA alpha-helical hairpin" evidence="3">
    <location>
        <begin position="99"/>
        <end position="233"/>
    </location>
</feature>
<organism evidence="4 5">
    <name type="scientific">Comamonas nitrativorans</name>
    <dbReference type="NCBI Taxonomy" id="108437"/>
    <lineage>
        <taxon>Bacteria</taxon>
        <taxon>Pseudomonadati</taxon>
        <taxon>Pseudomonadota</taxon>
        <taxon>Betaproteobacteria</taxon>
        <taxon>Burkholderiales</taxon>
        <taxon>Comamonadaceae</taxon>
        <taxon>Comamonas</taxon>
    </lineage>
</organism>
<comment type="caution">
    <text evidence="4">The sequence shown here is derived from an EMBL/GenBank/DDBJ whole genome shotgun (WGS) entry which is preliminary data.</text>
</comment>
<evidence type="ECO:0000256" key="2">
    <source>
        <dbReference type="SAM" id="Phobius"/>
    </source>
</evidence>
<evidence type="ECO:0000256" key="1">
    <source>
        <dbReference type="ARBA" id="ARBA00004196"/>
    </source>
</evidence>
<feature type="transmembrane region" description="Helical" evidence="2">
    <location>
        <begin position="26"/>
        <end position="44"/>
    </location>
</feature>
<evidence type="ECO:0000313" key="5">
    <source>
        <dbReference type="Proteomes" id="UP001595967"/>
    </source>
</evidence>